<keyword evidence="2" id="KW-0808">Transferase</keyword>
<dbReference type="PANTHER" id="PTHR43178:SF5">
    <property type="entry name" value="LIPOAMIDE ACYLTRANSFERASE COMPONENT OF BRANCHED-CHAIN ALPHA-KETO ACID DEHYDROGENASE COMPLEX, MITOCHONDRIAL"/>
    <property type="match status" value="1"/>
</dbReference>
<dbReference type="GO" id="GO:0005737">
    <property type="term" value="C:cytoplasm"/>
    <property type="evidence" value="ECO:0007669"/>
    <property type="project" value="TreeGrafter"/>
</dbReference>
<dbReference type="OrthoDB" id="196858at2759"/>
<dbReference type="EMBL" id="LDAU01000096">
    <property type="protein sequence ID" value="KRX06358.1"/>
    <property type="molecule type" value="Genomic_DNA"/>
</dbReference>
<evidence type="ECO:0000256" key="3">
    <source>
        <dbReference type="ARBA" id="ARBA00023315"/>
    </source>
</evidence>
<proteinExistence type="predicted"/>
<dbReference type="InterPro" id="IPR050743">
    <property type="entry name" value="2-oxoacid_DH_E2_comp"/>
</dbReference>
<evidence type="ECO:0000256" key="4">
    <source>
        <dbReference type="SAM" id="Phobius"/>
    </source>
</evidence>
<keyword evidence="4" id="KW-0472">Membrane</keyword>
<accession>A0A0V0QVX8</accession>
<keyword evidence="3" id="KW-0012">Acyltransferase</keyword>
<name>A0A0V0QVX8_PSEPJ</name>
<dbReference type="PANTHER" id="PTHR43178">
    <property type="entry name" value="DIHYDROLIPOAMIDE ACETYLTRANSFERASE COMPONENT OF PYRUVATE DEHYDROGENASE COMPLEX"/>
    <property type="match status" value="1"/>
</dbReference>
<evidence type="ECO:0000256" key="1">
    <source>
        <dbReference type="ARBA" id="ARBA00001938"/>
    </source>
</evidence>
<feature type="domain" description="2-oxoacid dehydrogenase acyltransferase catalytic" evidence="5">
    <location>
        <begin position="221"/>
        <end position="301"/>
    </location>
</feature>
<feature type="transmembrane region" description="Helical" evidence="4">
    <location>
        <begin position="22"/>
        <end position="41"/>
    </location>
</feature>
<dbReference type="AlphaFoldDB" id="A0A0V0QVX8"/>
<reference evidence="6 7" key="1">
    <citation type="journal article" date="2015" name="Sci. Rep.">
        <title>Genome of the facultative scuticociliatosis pathogen Pseudocohnilembus persalinus provides insight into its virulence through horizontal gene transfer.</title>
        <authorList>
            <person name="Xiong J."/>
            <person name="Wang G."/>
            <person name="Cheng J."/>
            <person name="Tian M."/>
            <person name="Pan X."/>
            <person name="Warren A."/>
            <person name="Jiang C."/>
            <person name="Yuan D."/>
            <person name="Miao W."/>
        </authorList>
    </citation>
    <scope>NUCLEOTIDE SEQUENCE [LARGE SCALE GENOMIC DNA]</scope>
    <source>
        <strain evidence="6">36N120E</strain>
    </source>
</reference>
<dbReference type="OMA" id="RRCPDAN"/>
<evidence type="ECO:0000313" key="6">
    <source>
        <dbReference type="EMBL" id="KRX06358.1"/>
    </source>
</evidence>
<dbReference type="SUPFAM" id="SSF52777">
    <property type="entry name" value="CoA-dependent acyltransferases"/>
    <property type="match status" value="1"/>
</dbReference>
<sequence length="302" mass="34075">MGLFQNAFFFAGTVYALFYERILVFYFLFFVGAFAVLYLITPSGKFNPLRRKIMFSTWEQSKDGNIHVRLEQDVTNLLKYQSTFKNEEKPSVTHVVSKALAMSLNSSRDTLNGKIVFDKFVPFENVSVTVLVDVKGMDLAAITIKDMDKLTIQDINQYIRNKGKKAKENKDEDHKKRTGPLKLLPPFIIRVLLKVTTWISFNLGLNLPPFGIKKDTFGAGCVTSIGSLGLKDAIVPFTPFMNCSVIVSVGQIEEKVIVKGGEIVKAPIINLNFTIDHRFIDGAKGKKILNEFIDVMENPEKY</sequence>
<evidence type="ECO:0000259" key="5">
    <source>
        <dbReference type="Pfam" id="PF00198"/>
    </source>
</evidence>
<dbReference type="Pfam" id="PF00198">
    <property type="entry name" value="2-oxoacid_dh"/>
    <property type="match status" value="2"/>
</dbReference>
<dbReference type="Gene3D" id="3.30.559.10">
    <property type="entry name" value="Chloramphenicol acetyltransferase-like domain"/>
    <property type="match status" value="1"/>
</dbReference>
<dbReference type="InterPro" id="IPR001078">
    <property type="entry name" value="2-oxoacid_DH_actylTfrase"/>
</dbReference>
<keyword evidence="7" id="KW-1185">Reference proteome</keyword>
<dbReference type="Proteomes" id="UP000054937">
    <property type="component" value="Unassembled WGS sequence"/>
</dbReference>
<evidence type="ECO:0000256" key="2">
    <source>
        <dbReference type="ARBA" id="ARBA00022679"/>
    </source>
</evidence>
<comment type="caution">
    <text evidence="6">The sequence shown here is derived from an EMBL/GenBank/DDBJ whole genome shotgun (WGS) entry which is preliminary data.</text>
</comment>
<evidence type="ECO:0000313" key="7">
    <source>
        <dbReference type="Proteomes" id="UP000054937"/>
    </source>
</evidence>
<comment type="cofactor">
    <cofactor evidence="1">
        <name>(R)-lipoate</name>
        <dbReference type="ChEBI" id="CHEBI:83088"/>
    </cofactor>
</comment>
<dbReference type="GO" id="GO:0031405">
    <property type="term" value="F:lipoic acid binding"/>
    <property type="evidence" value="ECO:0007669"/>
    <property type="project" value="TreeGrafter"/>
</dbReference>
<dbReference type="GO" id="GO:0016407">
    <property type="term" value="F:acetyltransferase activity"/>
    <property type="evidence" value="ECO:0007669"/>
    <property type="project" value="TreeGrafter"/>
</dbReference>
<protein>
    <recommendedName>
        <fullName evidence="5">2-oxoacid dehydrogenase acyltransferase catalytic domain-containing protein</fullName>
    </recommendedName>
</protein>
<keyword evidence="4" id="KW-1133">Transmembrane helix</keyword>
<dbReference type="InParanoid" id="A0A0V0QVX8"/>
<organism evidence="6 7">
    <name type="scientific">Pseudocohnilembus persalinus</name>
    <name type="common">Ciliate</name>
    <dbReference type="NCBI Taxonomy" id="266149"/>
    <lineage>
        <taxon>Eukaryota</taxon>
        <taxon>Sar</taxon>
        <taxon>Alveolata</taxon>
        <taxon>Ciliophora</taxon>
        <taxon>Intramacronucleata</taxon>
        <taxon>Oligohymenophorea</taxon>
        <taxon>Scuticociliatia</taxon>
        <taxon>Philasterida</taxon>
        <taxon>Pseudocohnilembidae</taxon>
        <taxon>Pseudocohnilembus</taxon>
    </lineage>
</organism>
<gene>
    <name evidence="6" type="ORF">PPERSA_04971</name>
</gene>
<keyword evidence="4" id="KW-0812">Transmembrane</keyword>
<dbReference type="InterPro" id="IPR023213">
    <property type="entry name" value="CAT-like_dom_sf"/>
</dbReference>
<feature type="domain" description="2-oxoacid dehydrogenase acyltransferase catalytic" evidence="5">
    <location>
        <begin position="51"/>
        <end position="170"/>
    </location>
</feature>